<dbReference type="AlphaFoldDB" id="Q6MCT2"/>
<dbReference type="Pfam" id="PF00076">
    <property type="entry name" value="RRM_1"/>
    <property type="match status" value="1"/>
</dbReference>
<evidence type="ECO:0000313" key="5">
    <source>
        <dbReference type="Proteomes" id="UP000000529"/>
    </source>
</evidence>
<feature type="domain" description="RRM" evidence="3">
    <location>
        <begin position="2"/>
        <end position="80"/>
    </location>
</feature>
<evidence type="ECO:0000256" key="2">
    <source>
        <dbReference type="SAM" id="MobiDB-lite"/>
    </source>
</evidence>
<dbReference type="SUPFAM" id="SSF54928">
    <property type="entry name" value="RNA-binding domain, RBD"/>
    <property type="match status" value="1"/>
</dbReference>
<accession>Q6MCT2</accession>
<dbReference type="InterPro" id="IPR012677">
    <property type="entry name" value="Nucleotide-bd_a/b_plait_sf"/>
</dbReference>
<gene>
    <name evidence="4" type="ORF">PC_RS04310</name>
</gene>
<evidence type="ECO:0000259" key="3">
    <source>
        <dbReference type="PROSITE" id="PS50102"/>
    </source>
</evidence>
<dbReference type="RefSeq" id="WP_011175443.1">
    <property type="nucleotide sequence ID" value="NC_005861.2"/>
</dbReference>
<protein>
    <recommendedName>
        <fullName evidence="3">RRM domain-containing protein</fullName>
    </recommendedName>
</protein>
<evidence type="ECO:0000256" key="1">
    <source>
        <dbReference type="ARBA" id="ARBA00022884"/>
    </source>
</evidence>
<dbReference type="CDD" id="cd21608">
    <property type="entry name" value="RRM2_NsCP33_like"/>
    <property type="match status" value="1"/>
</dbReference>
<dbReference type="OrthoDB" id="9798855at2"/>
<reference evidence="4 5" key="1">
    <citation type="journal article" date="2004" name="Science">
        <title>Illuminating the evolutionary history of chlamydiae.</title>
        <authorList>
            <person name="Horn M."/>
            <person name="Collingro A."/>
            <person name="Schmitz-Esser S."/>
            <person name="Beier C.L."/>
            <person name="Purkhold U."/>
            <person name="Fartmann B."/>
            <person name="Brandt P."/>
            <person name="Nyakatura G.J."/>
            <person name="Droege M."/>
            <person name="Frishman D."/>
            <person name="Rattei T."/>
            <person name="Mewes H."/>
            <person name="Wagner M."/>
        </authorList>
    </citation>
    <scope>NUCLEOTIDE SEQUENCE [LARGE SCALE GENOMIC DNA]</scope>
    <source>
        <strain evidence="4 5">UWE25</strain>
    </source>
</reference>
<dbReference type="STRING" id="264201.pc0893"/>
<dbReference type="HOGENOM" id="CLU_012062_28_8_0"/>
<feature type="region of interest" description="Disordered" evidence="2">
    <location>
        <begin position="74"/>
        <end position="112"/>
    </location>
</feature>
<keyword evidence="5" id="KW-1185">Reference proteome</keyword>
<dbReference type="InterPro" id="IPR048289">
    <property type="entry name" value="RRM2_NsCP33-like"/>
</dbReference>
<sequence length="112" mass="12631">MKKIFVGNLSWKTSEEQLKAHFEAFGKVVSAKIVTDQMTGKSKGFGFVEMESANDAENAIRELNGKPLVDRSLRVSLAQERDRSERREPRSFGGGDRDRSSFGGDRRSNYRS</sequence>
<dbReference type="PANTHER" id="PTHR48027">
    <property type="entry name" value="HETEROGENEOUS NUCLEAR RIBONUCLEOPROTEIN 87F-RELATED"/>
    <property type="match status" value="1"/>
</dbReference>
<proteinExistence type="predicted"/>
<dbReference type="PROSITE" id="PS50102">
    <property type="entry name" value="RRM"/>
    <property type="match status" value="1"/>
</dbReference>
<organism evidence="4 5">
    <name type="scientific">Protochlamydia amoebophila (strain UWE25)</name>
    <dbReference type="NCBI Taxonomy" id="264201"/>
    <lineage>
        <taxon>Bacteria</taxon>
        <taxon>Pseudomonadati</taxon>
        <taxon>Chlamydiota</taxon>
        <taxon>Chlamydiia</taxon>
        <taxon>Parachlamydiales</taxon>
        <taxon>Parachlamydiaceae</taxon>
        <taxon>Candidatus Protochlamydia</taxon>
    </lineage>
</organism>
<dbReference type="KEGG" id="pcu:PC_RS04310"/>
<dbReference type="Gene3D" id="3.30.70.330">
    <property type="match status" value="1"/>
</dbReference>
<dbReference type="InterPro" id="IPR000504">
    <property type="entry name" value="RRM_dom"/>
</dbReference>
<name>Q6MCT2_PARUW</name>
<dbReference type="SMART" id="SM00360">
    <property type="entry name" value="RRM"/>
    <property type="match status" value="1"/>
</dbReference>
<dbReference type="Proteomes" id="UP000000529">
    <property type="component" value="Chromosome"/>
</dbReference>
<dbReference type="InterPro" id="IPR052462">
    <property type="entry name" value="SLIRP/GR-RBP-like"/>
</dbReference>
<dbReference type="InterPro" id="IPR035979">
    <property type="entry name" value="RBD_domain_sf"/>
</dbReference>
<dbReference type="GO" id="GO:0003723">
    <property type="term" value="F:RNA binding"/>
    <property type="evidence" value="ECO:0007669"/>
    <property type="project" value="UniProtKB-KW"/>
</dbReference>
<dbReference type="eggNOG" id="COG0724">
    <property type="taxonomic scope" value="Bacteria"/>
</dbReference>
<dbReference type="EMBL" id="BX908798">
    <property type="protein sequence ID" value="CAF23617.1"/>
    <property type="molecule type" value="Genomic_DNA"/>
</dbReference>
<keyword evidence="1" id="KW-0694">RNA-binding</keyword>
<evidence type="ECO:0000313" key="4">
    <source>
        <dbReference type="EMBL" id="CAF23617.1"/>
    </source>
</evidence>